<dbReference type="InterPro" id="IPR029154">
    <property type="entry name" value="HIBADH-like_NADP-bd"/>
</dbReference>
<gene>
    <name evidence="6" type="primary">mmsB</name>
    <name evidence="6" type="ORF">DSCA_64020</name>
</gene>
<dbReference type="InterPro" id="IPR013328">
    <property type="entry name" value="6PGD_dom2"/>
</dbReference>
<dbReference type="GO" id="GO:0050661">
    <property type="term" value="F:NADP binding"/>
    <property type="evidence" value="ECO:0007669"/>
    <property type="project" value="InterPro"/>
</dbReference>
<dbReference type="PIRSF" id="PIRSF000103">
    <property type="entry name" value="HIBADH"/>
    <property type="match status" value="1"/>
</dbReference>
<accession>A0A5K7YRN3</accession>
<evidence type="ECO:0000259" key="4">
    <source>
        <dbReference type="Pfam" id="PF03446"/>
    </source>
</evidence>
<keyword evidence="1" id="KW-0560">Oxidoreductase</keyword>
<dbReference type="SUPFAM" id="SSF51735">
    <property type="entry name" value="NAD(P)-binding Rossmann-fold domains"/>
    <property type="match status" value="1"/>
</dbReference>
<dbReference type="InterPro" id="IPR036291">
    <property type="entry name" value="NAD(P)-bd_dom_sf"/>
</dbReference>
<evidence type="ECO:0000313" key="6">
    <source>
        <dbReference type="EMBL" id="BBO72472.1"/>
    </source>
</evidence>
<evidence type="ECO:0000313" key="7">
    <source>
        <dbReference type="Proteomes" id="UP000427906"/>
    </source>
</evidence>
<dbReference type="Pfam" id="PF03446">
    <property type="entry name" value="NAD_binding_2"/>
    <property type="match status" value="1"/>
</dbReference>
<dbReference type="PANTHER" id="PTHR22981">
    <property type="entry name" value="3-HYDROXYISOBUTYRATE DEHYDROGENASE-RELATED"/>
    <property type="match status" value="1"/>
</dbReference>
<dbReference type="Proteomes" id="UP000427906">
    <property type="component" value="Chromosome"/>
</dbReference>
<proteinExistence type="predicted"/>
<evidence type="ECO:0000256" key="1">
    <source>
        <dbReference type="ARBA" id="ARBA00023002"/>
    </source>
</evidence>
<dbReference type="SUPFAM" id="SSF48179">
    <property type="entry name" value="6-phosphogluconate dehydrogenase C-terminal domain-like"/>
    <property type="match status" value="1"/>
</dbReference>
<keyword evidence="7" id="KW-1185">Reference proteome</keyword>
<dbReference type="Gene3D" id="3.40.50.720">
    <property type="entry name" value="NAD(P)-binding Rossmann-like Domain"/>
    <property type="match status" value="1"/>
</dbReference>
<dbReference type="InterPro" id="IPR015815">
    <property type="entry name" value="HIBADH-related"/>
</dbReference>
<dbReference type="InterPro" id="IPR008927">
    <property type="entry name" value="6-PGluconate_DH-like_C_sf"/>
</dbReference>
<dbReference type="OrthoDB" id="9777604at2"/>
<reference evidence="6 7" key="1">
    <citation type="submission" date="2019-11" db="EMBL/GenBank/DDBJ databases">
        <title>Comparative genomics of hydrocarbon-degrading Desulfosarcina strains.</title>
        <authorList>
            <person name="Watanabe M."/>
            <person name="Kojima H."/>
            <person name="Fukui M."/>
        </authorList>
    </citation>
    <scope>NUCLEOTIDE SEQUENCE [LARGE SCALE GENOMIC DNA]</scope>
    <source>
        <strain evidence="6 7">PL12</strain>
    </source>
</reference>
<dbReference type="PANTHER" id="PTHR22981:SF7">
    <property type="entry name" value="3-HYDROXYISOBUTYRATE DEHYDROGENASE, MITOCHONDRIAL"/>
    <property type="match status" value="1"/>
</dbReference>
<feature type="domain" description="6-phosphogluconate dehydrogenase NADP-binding" evidence="4">
    <location>
        <begin position="3"/>
        <end position="162"/>
    </location>
</feature>
<organism evidence="6 7">
    <name type="scientific">Desulfosarcina alkanivorans</name>
    <dbReference type="NCBI Taxonomy" id="571177"/>
    <lineage>
        <taxon>Bacteria</taxon>
        <taxon>Pseudomonadati</taxon>
        <taxon>Thermodesulfobacteriota</taxon>
        <taxon>Desulfobacteria</taxon>
        <taxon>Desulfobacterales</taxon>
        <taxon>Desulfosarcinaceae</taxon>
        <taxon>Desulfosarcina</taxon>
    </lineage>
</organism>
<name>A0A5K7YRN3_9BACT</name>
<evidence type="ECO:0000256" key="3">
    <source>
        <dbReference type="PIRSR" id="PIRSR000103-1"/>
    </source>
</evidence>
<dbReference type="AlphaFoldDB" id="A0A5K7YRN3"/>
<feature type="active site" evidence="3">
    <location>
        <position position="171"/>
    </location>
</feature>
<evidence type="ECO:0000256" key="2">
    <source>
        <dbReference type="ARBA" id="ARBA00023027"/>
    </source>
</evidence>
<keyword evidence="2" id="KW-0520">NAD</keyword>
<dbReference type="Gene3D" id="1.10.1040.10">
    <property type="entry name" value="N-(1-d-carboxylethyl)-l-norvaline Dehydrogenase, domain 2"/>
    <property type="match status" value="1"/>
</dbReference>
<dbReference type="RefSeq" id="WP_155320165.1">
    <property type="nucleotide sequence ID" value="NZ_AP021874.1"/>
</dbReference>
<protein>
    <submittedName>
        <fullName evidence="6">3-hydroxyisobutyrate dehydrogenase</fullName>
    </submittedName>
</protein>
<dbReference type="EMBL" id="AP021874">
    <property type="protein sequence ID" value="BBO72472.1"/>
    <property type="molecule type" value="Genomic_DNA"/>
</dbReference>
<dbReference type="Pfam" id="PF14833">
    <property type="entry name" value="NAD_binding_11"/>
    <property type="match status" value="1"/>
</dbReference>
<dbReference type="GO" id="GO:0016616">
    <property type="term" value="F:oxidoreductase activity, acting on the CH-OH group of donors, NAD or NADP as acceptor"/>
    <property type="evidence" value="ECO:0007669"/>
    <property type="project" value="TreeGrafter"/>
</dbReference>
<feature type="domain" description="3-hydroxyisobutyrate dehydrogenase-like NAD-binding" evidence="5">
    <location>
        <begin position="167"/>
        <end position="285"/>
    </location>
</feature>
<dbReference type="KEGG" id="dalk:DSCA_64020"/>
<evidence type="ECO:0000259" key="5">
    <source>
        <dbReference type="Pfam" id="PF14833"/>
    </source>
</evidence>
<dbReference type="GO" id="GO:0051287">
    <property type="term" value="F:NAD binding"/>
    <property type="evidence" value="ECO:0007669"/>
    <property type="project" value="InterPro"/>
</dbReference>
<dbReference type="InterPro" id="IPR006115">
    <property type="entry name" value="6PGDH_NADP-bd"/>
</dbReference>
<sequence>MLFGFIGLGNMGGGLARNLIRAGKDVLVYDLSQEAIEKTLAAGTSGKAAAAVGDLADADVVFTSLPLPSHIEQVMLGPDGLLAAMKTGAAYIDVSTIDPQSARKVSDACEALGIRFLACPLGKNPAAAEKAEEPIFAGGKKETYDELKEILQVVGDPVYYMGEVEASQAFKLISNMMGMTNVAVIAEGIRLGEKAGIAPSLMAELIEETGGKSFQSALRAPWIADGDFAPRFGLDLALKDVRLGCEMAEQWDKDPRLMKVALDYFKAASAAGFGGDDCNAVYKVIE</sequence>